<accession>A0A839K3M0</accession>
<sequence length="268" mass="31816">MIGKLQEVIDYLNKNMTDPVPQYILKKEIIHNPSIEAEYNKLRESKWYQQIATEQWKNGSWGRFHTQDTKSQLNQKFKTTESALRRARELALDKNDAMIDKAIQLMERYLLGKEDWLDVNEHHFGFQISLKTIIAANLSLFEPKHPLVQTRKEICAYNLSKALAHGSLNEDIWEKENRNSKEILLRSYMVYIIWLLQDNDFFDETKQRAYLEYIWNRKEGIYYRTNSPLSEVEYLESKNFLTWLSGLEEVSNFSLFPEFANHGIAEHL</sequence>
<organism evidence="1 2">
    <name type="scientific">Variimorphobacter saccharofermentans</name>
    <dbReference type="NCBI Taxonomy" id="2755051"/>
    <lineage>
        <taxon>Bacteria</taxon>
        <taxon>Bacillati</taxon>
        <taxon>Bacillota</taxon>
        <taxon>Clostridia</taxon>
        <taxon>Lachnospirales</taxon>
        <taxon>Lachnospiraceae</taxon>
        <taxon>Variimorphobacter</taxon>
    </lineage>
</organism>
<evidence type="ECO:0000313" key="2">
    <source>
        <dbReference type="Proteomes" id="UP000574276"/>
    </source>
</evidence>
<reference evidence="1 2" key="1">
    <citation type="submission" date="2020-07" db="EMBL/GenBank/DDBJ databases">
        <title>Characterization and genome sequencing of isolate MD1, a novel member within the family Lachnospiraceae.</title>
        <authorList>
            <person name="Rettenmaier R."/>
            <person name="Di Bello L."/>
            <person name="Zinser C."/>
            <person name="Scheitz K."/>
            <person name="Liebl W."/>
            <person name="Zverlov V."/>
        </authorList>
    </citation>
    <scope>NUCLEOTIDE SEQUENCE [LARGE SCALE GENOMIC DNA]</scope>
    <source>
        <strain evidence="1 2">MD1</strain>
    </source>
</reference>
<keyword evidence="2" id="KW-1185">Reference proteome</keyword>
<protein>
    <submittedName>
        <fullName evidence="1">Uncharacterized protein</fullName>
    </submittedName>
</protein>
<name>A0A839K3M0_9FIRM</name>
<evidence type="ECO:0000313" key="1">
    <source>
        <dbReference type="EMBL" id="MBB2183978.1"/>
    </source>
</evidence>
<dbReference type="Proteomes" id="UP000574276">
    <property type="component" value="Unassembled WGS sequence"/>
</dbReference>
<gene>
    <name evidence="1" type="ORF">H0486_13945</name>
</gene>
<dbReference type="EMBL" id="JACEGA010000001">
    <property type="protein sequence ID" value="MBB2183978.1"/>
    <property type="molecule type" value="Genomic_DNA"/>
</dbReference>
<comment type="caution">
    <text evidence="1">The sequence shown here is derived from an EMBL/GenBank/DDBJ whole genome shotgun (WGS) entry which is preliminary data.</text>
</comment>
<proteinExistence type="predicted"/>
<dbReference type="AlphaFoldDB" id="A0A839K3M0"/>
<dbReference type="RefSeq" id="WP_228353588.1">
    <property type="nucleotide sequence ID" value="NZ_JACEGA010000001.1"/>
</dbReference>